<keyword evidence="2" id="KW-1185">Reference proteome</keyword>
<name>A0ABV8JWA6_9BACL</name>
<accession>A0ABV8JWA6</accession>
<evidence type="ECO:0000313" key="2">
    <source>
        <dbReference type="Proteomes" id="UP001595715"/>
    </source>
</evidence>
<reference evidence="2" key="1">
    <citation type="journal article" date="2019" name="Int. J. Syst. Evol. Microbiol.">
        <title>The Global Catalogue of Microorganisms (GCM) 10K type strain sequencing project: providing services to taxonomists for standard genome sequencing and annotation.</title>
        <authorList>
            <consortium name="The Broad Institute Genomics Platform"/>
            <consortium name="The Broad Institute Genome Sequencing Center for Infectious Disease"/>
            <person name="Wu L."/>
            <person name="Ma J."/>
        </authorList>
    </citation>
    <scope>NUCLEOTIDE SEQUENCE [LARGE SCALE GENOMIC DNA]</scope>
    <source>
        <strain evidence="2">IBRC-M 10987</strain>
    </source>
</reference>
<sequence length="53" mass="5529">MRTVGVTQETGTTVTFQPDPQLFRTGIDAGALQAYADAATALYPGLSVTVDIV</sequence>
<comment type="caution">
    <text evidence="1">The sequence shown here is derived from an EMBL/GenBank/DDBJ whole genome shotgun (WGS) entry which is preliminary data.</text>
</comment>
<evidence type="ECO:0000313" key="1">
    <source>
        <dbReference type="EMBL" id="MFC4098501.1"/>
    </source>
</evidence>
<dbReference type="Gene3D" id="3.30.565.10">
    <property type="entry name" value="Histidine kinase-like ATPase, C-terminal domain"/>
    <property type="match status" value="1"/>
</dbReference>
<gene>
    <name evidence="1" type="ORF">ACFOZ8_02405</name>
</gene>
<organism evidence="1 2">
    <name type="scientific">Paenibacillus xanthanilyticus</name>
    <dbReference type="NCBI Taxonomy" id="1783531"/>
    <lineage>
        <taxon>Bacteria</taxon>
        <taxon>Bacillati</taxon>
        <taxon>Bacillota</taxon>
        <taxon>Bacilli</taxon>
        <taxon>Bacillales</taxon>
        <taxon>Paenibacillaceae</taxon>
        <taxon>Paenibacillus</taxon>
    </lineage>
</organism>
<dbReference type="Proteomes" id="UP001595715">
    <property type="component" value="Unassembled WGS sequence"/>
</dbReference>
<protein>
    <submittedName>
        <fullName evidence="1">Uncharacterized protein</fullName>
    </submittedName>
</protein>
<dbReference type="InterPro" id="IPR036890">
    <property type="entry name" value="HATPase_C_sf"/>
</dbReference>
<dbReference type="EMBL" id="JBHSAM010000006">
    <property type="protein sequence ID" value="MFC4098501.1"/>
    <property type="molecule type" value="Genomic_DNA"/>
</dbReference>
<proteinExistence type="predicted"/>
<dbReference type="RefSeq" id="WP_377717125.1">
    <property type="nucleotide sequence ID" value="NZ_JBHSAM010000006.1"/>
</dbReference>